<dbReference type="Gene3D" id="3.40.50.300">
    <property type="entry name" value="P-loop containing nucleotide triphosphate hydrolases"/>
    <property type="match status" value="1"/>
</dbReference>
<dbReference type="SUPFAM" id="SSF48019">
    <property type="entry name" value="post-AAA+ oligomerization domain-like"/>
    <property type="match status" value="1"/>
</dbReference>
<evidence type="ECO:0000313" key="7">
    <source>
        <dbReference type="EMBL" id="MFK7160914.1"/>
    </source>
</evidence>
<evidence type="ECO:0000313" key="8">
    <source>
        <dbReference type="Proteomes" id="UP001621714"/>
    </source>
</evidence>
<accession>A0ABW8PYE5</accession>
<dbReference type="SUPFAM" id="SSF52540">
    <property type="entry name" value="P-loop containing nucleoside triphosphate hydrolases"/>
    <property type="match status" value="1"/>
</dbReference>
<organism evidence="7 8">
    <name type="scientific">Marinospirillum alkalitolerans</name>
    <dbReference type="NCBI Taxonomy" id="3123374"/>
    <lineage>
        <taxon>Bacteria</taxon>
        <taxon>Pseudomonadati</taxon>
        <taxon>Pseudomonadota</taxon>
        <taxon>Gammaproteobacteria</taxon>
        <taxon>Oceanospirillales</taxon>
        <taxon>Oceanospirillaceae</taxon>
        <taxon>Marinospirillum</taxon>
    </lineage>
</organism>
<dbReference type="CDD" id="cd18139">
    <property type="entry name" value="HLD_clamp_RarA"/>
    <property type="match status" value="1"/>
</dbReference>
<dbReference type="InterPro" id="IPR051314">
    <property type="entry name" value="AAA_ATPase_RarA/MGS1/WRNIP1"/>
</dbReference>
<dbReference type="Gene3D" id="1.10.8.60">
    <property type="match status" value="1"/>
</dbReference>
<comment type="caution">
    <text evidence="7">The sequence shown here is derived from an EMBL/GenBank/DDBJ whole genome shotgun (WGS) entry which is preliminary data.</text>
</comment>
<evidence type="ECO:0000259" key="6">
    <source>
        <dbReference type="SMART" id="SM00382"/>
    </source>
</evidence>
<comment type="function">
    <text evidence="1">DNA-dependent ATPase that plays important roles in cellular responses to stalled DNA replication processes.</text>
</comment>
<dbReference type="CDD" id="cd00009">
    <property type="entry name" value="AAA"/>
    <property type="match status" value="1"/>
</dbReference>
<dbReference type="RefSeq" id="WP_405339095.1">
    <property type="nucleotide sequence ID" value="NZ_JBANFI010000004.1"/>
</dbReference>
<dbReference type="Gene3D" id="1.10.3710.10">
    <property type="entry name" value="DNA polymerase III clamp loader subunits, C-terminal domain"/>
    <property type="match status" value="1"/>
</dbReference>
<dbReference type="InterPro" id="IPR027417">
    <property type="entry name" value="P-loop_NTPase"/>
</dbReference>
<keyword evidence="8" id="KW-1185">Reference proteome</keyword>
<name>A0ABW8PYE5_9GAMM</name>
<dbReference type="PANTHER" id="PTHR13779:SF7">
    <property type="entry name" value="ATPASE WRNIP1"/>
    <property type="match status" value="1"/>
</dbReference>
<dbReference type="Gene3D" id="1.20.272.10">
    <property type="match status" value="1"/>
</dbReference>
<keyword evidence="5" id="KW-0067">ATP-binding</keyword>
<dbReference type="Proteomes" id="UP001621714">
    <property type="component" value="Unassembled WGS sequence"/>
</dbReference>
<dbReference type="Pfam" id="PF16193">
    <property type="entry name" value="AAA_assoc_2"/>
    <property type="match status" value="1"/>
</dbReference>
<dbReference type="SMART" id="SM00382">
    <property type="entry name" value="AAA"/>
    <property type="match status" value="1"/>
</dbReference>
<reference evidence="7 8" key="1">
    <citation type="submission" date="2024-02" db="EMBL/GenBank/DDBJ databases">
        <title>Marinospirillum sp. MEB 164 isolated from Lonar lake sediment.</title>
        <authorList>
            <person name="Joshi A."/>
            <person name="Thite S."/>
        </authorList>
    </citation>
    <scope>NUCLEOTIDE SEQUENCE [LARGE SCALE GENOMIC DNA]</scope>
    <source>
        <strain evidence="7 8">MEB164</strain>
    </source>
</reference>
<evidence type="ECO:0000256" key="4">
    <source>
        <dbReference type="ARBA" id="ARBA00022741"/>
    </source>
</evidence>
<dbReference type="InterPro" id="IPR003959">
    <property type="entry name" value="ATPase_AAA_core"/>
</dbReference>
<feature type="domain" description="AAA+ ATPase" evidence="6">
    <location>
        <begin position="30"/>
        <end position="147"/>
    </location>
</feature>
<evidence type="ECO:0000256" key="3">
    <source>
        <dbReference type="ARBA" id="ARBA00020776"/>
    </source>
</evidence>
<protein>
    <recommendedName>
        <fullName evidence="3">Replication-associated recombination protein A</fullName>
    </recommendedName>
</protein>
<evidence type="ECO:0000256" key="5">
    <source>
        <dbReference type="ARBA" id="ARBA00022840"/>
    </source>
</evidence>
<evidence type="ECO:0000256" key="2">
    <source>
        <dbReference type="ARBA" id="ARBA00008959"/>
    </source>
</evidence>
<dbReference type="InterPro" id="IPR003593">
    <property type="entry name" value="AAA+_ATPase"/>
</dbReference>
<sequence length="423" mass="46915">MRPRTLDEYLGQPHLMGKGQVLRLALEAKQWHSMIFWGPPGVGKTSLARLIAEQASLPLQSLSAVMSGVKEIRQAVQQAQQYRQQQGQPTLLFIDEIHRFNTSQQDAFLPYIEDGTLVLIGATTENPSFALNSALLSRARVYVLQPLADEALRDLLRQAVEDPERGLGQRALQLDEEALQLLIQAADGDARRALNFLEQAADLASQGQIHLDSVQQVIQERLRRFDRQGEAFYDQISALHKAVRGSAPDAALYWLCRMLDGGCDPLYLARRLVRIASEDVGNADPRALTLALNAWEAQERLGQPEGELALAQAVVYLAVAPKSNAVYKAFKAAWQQVKQTPSYEVPLALRNAPTGLMQELGYGAAYRYAHDEPEAYAAGEEYFPEALAGTRYYHPVERGLEAKIAAKLAYLRQLDAAAQDQLS</sequence>
<evidence type="ECO:0000256" key="1">
    <source>
        <dbReference type="ARBA" id="ARBA00002393"/>
    </source>
</evidence>
<gene>
    <name evidence="7" type="ORF">V6U78_07690</name>
</gene>
<dbReference type="EMBL" id="JBANFI010000004">
    <property type="protein sequence ID" value="MFK7160914.1"/>
    <property type="molecule type" value="Genomic_DNA"/>
</dbReference>
<dbReference type="PANTHER" id="PTHR13779">
    <property type="entry name" value="WERNER HELICASE-INTERACTING PROTEIN 1 FAMILY MEMBER"/>
    <property type="match status" value="1"/>
</dbReference>
<proteinExistence type="inferred from homology"/>
<dbReference type="Pfam" id="PF00004">
    <property type="entry name" value="AAA"/>
    <property type="match status" value="1"/>
</dbReference>
<dbReference type="InterPro" id="IPR032423">
    <property type="entry name" value="AAA_assoc_2"/>
</dbReference>
<dbReference type="InterPro" id="IPR008921">
    <property type="entry name" value="DNA_pol3_clamp-load_cplx_C"/>
</dbReference>
<dbReference type="Pfam" id="PF12002">
    <property type="entry name" value="MgsA_C"/>
    <property type="match status" value="1"/>
</dbReference>
<comment type="similarity">
    <text evidence="2">Belongs to the AAA ATPase family. RarA/MGS1/WRNIP1 subfamily.</text>
</comment>
<dbReference type="InterPro" id="IPR021886">
    <property type="entry name" value="MgsA_C"/>
</dbReference>
<keyword evidence="4" id="KW-0547">Nucleotide-binding</keyword>